<evidence type="ECO:0000313" key="14">
    <source>
        <dbReference type="Proteomes" id="UP000008022"/>
    </source>
</evidence>
<reference evidence="13" key="2">
    <citation type="submission" date="2015-06" db="UniProtKB">
        <authorList>
            <consortium name="EnsemblPlants"/>
        </authorList>
    </citation>
    <scope>IDENTIFICATION</scope>
</reference>
<dbReference type="HOGENOM" id="CLU_015166_0_1_1"/>
<dbReference type="SUPFAM" id="SSF103506">
    <property type="entry name" value="Mitochondrial carrier"/>
    <property type="match status" value="1"/>
</dbReference>
<evidence type="ECO:0000256" key="12">
    <source>
        <dbReference type="SAM" id="MobiDB-lite"/>
    </source>
</evidence>
<protein>
    <recommendedName>
        <fullName evidence="15">Mitochondrial carrier protein</fullName>
    </recommendedName>
</protein>
<proteinExistence type="inferred from homology"/>
<evidence type="ECO:0000313" key="13">
    <source>
        <dbReference type="EnsemblPlants" id="ORUFI08G15050.1"/>
    </source>
</evidence>
<keyword evidence="4 10" id="KW-0812">Transmembrane</keyword>
<name>A0A0E0QIG2_ORYRU</name>
<dbReference type="PANTHER" id="PTHR45760">
    <property type="entry name" value="FI19922P1-RELATED"/>
    <property type="match status" value="1"/>
</dbReference>
<dbReference type="InterPro" id="IPR018108">
    <property type="entry name" value="MCP_transmembrane"/>
</dbReference>
<organism evidence="13 14">
    <name type="scientific">Oryza rufipogon</name>
    <name type="common">Brownbeard rice</name>
    <name type="synonym">Asian wild rice</name>
    <dbReference type="NCBI Taxonomy" id="4529"/>
    <lineage>
        <taxon>Eukaryota</taxon>
        <taxon>Viridiplantae</taxon>
        <taxon>Streptophyta</taxon>
        <taxon>Embryophyta</taxon>
        <taxon>Tracheophyta</taxon>
        <taxon>Spermatophyta</taxon>
        <taxon>Magnoliopsida</taxon>
        <taxon>Liliopsida</taxon>
        <taxon>Poales</taxon>
        <taxon>Poaceae</taxon>
        <taxon>BOP clade</taxon>
        <taxon>Oryzoideae</taxon>
        <taxon>Oryzeae</taxon>
        <taxon>Oryzinae</taxon>
        <taxon>Oryza</taxon>
    </lineage>
</organism>
<keyword evidence="7" id="KW-1133">Transmembrane helix</keyword>
<dbReference type="EnsemblPlants" id="ORUFI08G15050.1">
    <property type="protein sequence ID" value="ORUFI08G15050.1"/>
    <property type="gene ID" value="ORUFI08G15050"/>
</dbReference>
<keyword evidence="14" id="KW-1185">Reference proteome</keyword>
<keyword evidence="6" id="KW-0999">Mitochondrion inner membrane</keyword>
<evidence type="ECO:0008006" key="15">
    <source>
        <dbReference type="Google" id="ProtNLM"/>
    </source>
</evidence>
<dbReference type="InterPro" id="IPR045315">
    <property type="entry name" value="Mtm1-like"/>
</dbReference>
<keyword evidence="5" id="KW-0677">Repeat</keyword>
<dbReference type="OMA" id="YWWGYES"/>
<evidence type="ECO:0000256" key="10">
    <source>
        <dbReference type="PROSITE-ProRule" id="PRU00282"/>
    </source>
</evidence>
<feature type="repeat" description="Solcar" evidence="10">
    <location>
        <begin position="68"/>
        <end position="197"/>
    </location>
</feature>
<accession>A0A0E0QIG2</accession>
<evidence type="ECO:0000256" key="11">
    <source>
        <dbReference type="RuleBase" id="RU000488"/>
    </source>
</evidence>
<reference evidence="14" key="1">
    <citation type="submission" date="2013-06" db="EMBL/GenBank/DDBJ databases">
        <authorList>
            <person name="Zhao Q."/>
        </authorList>
    </citation>
    <scope>NUCLEOTIDE SEQUENCE</scope>
    <source>
        <strain evidence="14">cv. W1943</strain>
    </source>
</reference>
<dbReference type="InterPro" id="IPR023395">
    <property type="entry name" value="MCP_dom_sf"/>
</dbReference>
<evidence type="ECO:0000256" key="4">
    <source>
        <dbReference type="ARBA" id="ARBA00022692"/>
    </source>
</evidence>
<dbReference type="eggNOG" id="KOG0761">
    <property type="taxonomic scope" value="Eukaryota"/>
</dbReference>
<feature type="region of interest" description="Disordered" evidence="12">
    <location>
        <begin position="30"/>
        <end position="58"/>
    </location>
</feature>
<evidence type="ECO:0000256" key="3">
    <source>
        <dbReference type="ARBA" id="ARBA00022448"/>
    </source>
</evidence>
<keyword evidence="8" id="KW-0496">Mitochondrion</keyword>
<evidence type="ECO:0000256" key="9">
    <source>
        <dbReference type="ARBA" id="ARBA00023136"/>
    </source>
</evidence>
<feature type="repeat" description="Solcar" evidence="10">
    <location>
        <begin position="209"/>
        <end position="306"/>
    </location>
</feature>
<keyword evidence="3 11" id="KW-0813">Transport</keyword>
<dbReference type="PROSITE" id="PS50920">
    <property type="entry name" value="SOLCAR"/>
    <property type="match status" value="3"/>
</dbReference>
<dbReference type="Proteomes" id="UP000008022">
    <property type="component" value="Unassembled WGS sequence"/>
</dbReference>
<keyword evidence="9 10" id="KW-0472">Membrane</keyword>
<comment type="subcellular location">
    <subcellularLocation>
        <location evidence="1">Mitochondrion inner membrane</location>
        <topology evidence="1">Multi-pass membrane protein</topology>
    </subcellularLocation>
</comment>
<evidence type="ECO:0000256" key="1">
    <source>
        <dbReference type="ARBA" id="ARBA00004448"/>
    </source>
</evidence>
<feature type="repeat" description="Solcar" evidence="10">
    <location>
        <begin position="319"/>
        <end position="407"/>
    </location>
</feature>
<comment type="similarity">
    <text evidence="2 11">Belongs to the mitochondrial carrier (TC 2.A.29) family.</text>
</comment>
<feature type="compositionally biased region" description="Low complexity" evidence="12">
    <location>
        <begin position="36"/>
        <end position="58"/>
    </location>
</feature>
<dbReference type="Gramene" id="ORUFI08G15050.2">
    <property type="protein sequence ID" value="ORUFI08G15050.2"/>
    <property type="gene ID" value="ORUFI08G15050"/>
</dbReference>
<evidence type="ECO:0000256" key="5">
    <source>
        <dbReference type="ARBA" id="ARBA00022737"/>
    </source>
</evidence>
<evidence type="ECO:0000256" key="6">
    <source>
        <dbReference type="ARBA" id="ARBA00022792"/>
    </source>
</evidence>
<dbReference type="AlphaFoldDB" id="A0A0E0QIG2"/>
<dbReference type="Pfam" id="PF00153">
    <property type="entry name" value="Mito_carr"/>
    <property type="match status" value="4"/>
</dbReference>
<sequence>MVGCSRGGGGLPAWMTAAAARVDLSSAGGGGGIPGSGASSSSSSSSQPGYSGPHQQAGVAGAAADQELGMAERALSAAGAAFVSAIIVNPLDVAKTRLQAQAAGVPYYQPSQMASLGPDAILSDFRCSPSCTRGVILGSEPICPPDCFQYKGTLDVFLKVVRQEGFGRLWRGTNAGLALAVPTVGIYLPCYDLFRNWIEDFTQSNAPGLTPYAPLVAGSVARSLACIACSPIELARTRMQAYKEFRPGVKPPGMWKTLLGVVSPLASSTQNAQNYRALWTGVGAQLARDVPFSAICWSTLEPIRRKLLGIVGEEGDAASVLGANFAAGFVAGSLAAGATCPLDVAKTRRQIEKDTQKAMRMTTRQTLADIWSSGGMKGLFTGVGPRVARAGPSVGIVISFYEVVKYALHQRHIS</sequence>
<dbReference type="STRING" id="4529.A0A0E0QIG2"/>
<dbReference type="GO" id="GO:1990542">
    <property type="term" value="P:mitochondrial transmembrane transport"/>
    <property type="evidence" value="ECO:0007669"/>
    <property type="project" value="InterPro"/>
</dbReference>
<dbReference type="PANTHER" id="PTHR45760:SF2">
    <property type="entry name" value="FI19922P1-RELATED"/>
    <property type="match status" value="1"/>
</dbReference>
<evidence type="ECO:0000256" key="2">
    <source>
        <dbReference type="ARBA" id="ARBA00006375"/>
    </source>
</evidence>
<dbReference type="Gramene" id="ORUFI08G15050.1">
    <property type="protein sequence ID" value="ORUFI08G15050.1"/>
    <property type="gene ID" value="ORUFI08G15050"/>
</dbReference>
<dbReference type="Gene3D" id="1.50.40.10">
    <property type="entry name" value="Mitochondrial carrier domain"/>
    <property type="match status" value="2"/>
</dbReference>
<evidence type="ECO:0000256" key="8">
    <source>
        <dbReference type="ARBA" id="ARBA00023128"/>
    </source>
</evidence>
<dbReference type="GO" id="GO:0005743">
    <property type="term" value="C:mitochondrial inner membrane"/>
    <property type="evidence" value="ECO:0007669"/>
    <property type="project" value="UniProtKB-SubCell"/>
</dbReference>
<dbReference type="EnsemblPlants" id="ORUFI08G15050.2">
    <property type="protein sequence ID" value="ORUFI08G15050.2"/>
    <property type="gene ID" value="ORUFI08G15050"/>
</dbReference>
<evidence type="ECO:0000256" key="7">
    <source>
        <dbReference type="ARBA" id="ARBA00022989"/>
    </source>
</evidence>